<dbReference type="Proteomes" id="UP000001542">
    <property type="component" value="Unassembled WGS sequence"/>
</dbReference>
<evidence type="ECO:0000256" key="6">
    <source>
        <dbReference type="ARBA" id="ARBA00022729"/>
    </source>
</evidence>
<dbReference type="GO" id="GO:0004714">
    <property type="term" value="F:transmembrane receptor protein tyrosine kinase activity"/>
    <property type="evidence" value="ECO:0007669"/>
    <property type="project" value="UniProtKB-EC"/>
</dbReference>
<gene>
    <name evidence="17" type="ORF">TVAG_037020</name>
</gene>
<keyword evidence="18" id="KW-1185">Reference proteome</keyword>
<dbReference type="GO" id="GO:0008233">
    <property type="term" value="F:peptidase activity"/>
    <property type="evidence" value="ECO:0007669"/>
    <property type="project" value="UniProtKB-KW"/>
</dbReference>
<dbReference type="GO" id="GO:0005524">
    <property type="term" value="F:ATP binding"/>
    <property type="evidence" value="ECO:0007669"/>
    <property type="project" value="UniProtKB-KW"/>
</dbReference>
<evidence type="ECO:0000256" key="10">
    <source>
        <dbReference type="ARBA" id="ARBA00022989"/>
    </source>
</evidence>
<evidence type="ECO:0000256" key="5">
    <source>
        <dbReference type="ARBA" id="ARBA00022692"/>
    </source>
</evidence>
<keyword evidence="17" id="KW-0378">Hydrolase</keyword>
<feature type="domain" description="ALK/LTK-like glycine-rich" evidence="16">
    <location>
        <begin position="5"/>
        <end position="156"/>
    </location>
</feature>
<keyword evidence="15" id="KW-0325">Glycoprotein</keyword>
<dbReference type="InParanoid" id="A2FH44"/>
<dbReference type="VEuPathDB" id="TrichDB:TVAGG3_0470380"/>
<accession>A2FH44</accession>
<evidence type="ECO:0000259" key="16">
    <source>
        <dbReference type="Pfam" id="PF12810"/>
    </source>
</evidence>
<keyword evidence="10" id="KW-1133">Transmembrane helix</keyword>
<evidence type="ECO:0000256" key="4">
    <source>
        <dbReference type="ARBA" id="ARBA00022679"/>
    </source>
</evidence>
<evidence type="ECO:0000256" key="1">
    <source>
        <dbReference type="ARBA" id="ARBA00004251"/>
    </source>
</evidence>
<evidence type="ECO:0000256" key="7">
    <source>
        <dbReference type="ARBA" id="ARBA00022741"/>
    </source>
</evidence>
<sequence>MKILLISGAGGGSGSYNKIEYFGSFGGPFASDSIGTAFNISETDAKKVRGKGATFSRPGEGGFYVGTKKYPTSIAEPGKYLKGGNSNTSARGSSGGGGAGYYGGGGGTDLSGGGGGSSFASYELYNVILLGGDKIFLSPTNQTEEGHFGHGHIRIEPANPYTIDKIQNKCTNKCDLSPYLSIRLFFHSFNNCFAWIFYKSLRKEISMKYIWEISNSKIFILI</sequence>
<keyword evidence="6" id="KW-0732">Signal</keyword>
<dbReference type="RefSeq" id="XP_001308699.1">
    <property type="nucleotide sequence ID" value="XM_001308698.1"/>
</dbReference>
<reference evidence="17" key="1">
    <citation type="submission" date="2006-10" db="EMBL/GenBank/DDBJ databases">
        <authorList>
            <person name="Amadeo P."/>
            <person name="Zhao Q."/>
            <person name="Wortman J."/>
            <person name="Fraser-Liggett C."/>
            <person name="Carlton J."/>
        </authorList>
    </citation>
    <scope>NUCLEOTIDE SEQUENCE</scope>
    <source>
        <strain evidence="17">G3</strain>
    </source>
</reference>
<organism evidence="17 18">
    <name type="scientific">Trichomonas vaginalis (strain ATCC PRA-98 / G3)</name>
    <dbReference type="NCBI Taxonomy" id="412133"/>
    <lineage>
        <taxon>Eukaryota</taxon>
        <taxon>Metamonada</taxon>
        <taxon>Parabasalia</taxon>
        <taxon>Trichomonadida</taxon>
        <taxon>Trichomonadidae</taxon>
        <taxon>Trichomonas</taxon>
    </lineage>
</organism>
<keyword evidence="7" id="KW-0547">Nucleotide-binding</keyword>
<dbReference type="EMBL" id="DS113789">
    <property type="protein sequence ID" value="EAX95769.1"/>
    <property type="molecule type" value="Genomic_DNA"/>
</dbReference>
<keyword evidence="13" id="KW-1015">Disulfide bond</keyword>
<evidence type="ECO:0000256" key="12">
    <source>
        <dbReference type="ARBA" id="ARBA00023137"/>
    </source>
</evidence>
<dbReference type="InterPro" id="IPR055163">
    <property type="entry name" value="ALK/LTK-like_GRD"/>
</dbReference>
<evidence type="ECO:0000256" key="14">
    <source>
        <dbReference type="ARBA" id="ARBA00023170"/>
    </source>
</evidence>
<keyword evidence="3" id="KW-1003">Cell membrane</keyword>
<dbReference type="EC" id="2.7.10.1" evidence="2"/>
<reference evidence="17" key="2">
    <citation type="journal article" date="2007" name="Science">
        <title>Draft genome sequence of the sexually transmitted pathogen Trichomonas vaginalis.</title>
        <authorList>
            <person name="Carlton J.M."/>
            <person name="Hirt R.P."/>
            <person name="Silva J.C."/>
            <person name="Delcher A.L."/>
            <person name="Schatz M."/>
            <person name="Zhao Q."/>
            <person name="Wortman J.R."/>
            <person name="Bidwell S.L."/>
            <person name="Alsmark U.C.M."/>
            <person name="Besteiro S."/>
            <person name="Sicheritz-Ponten T."/>
            <person name="Noel C.J."/>
            <person name="Dacks J.B."/>
            <person name="Foster P.G."/>
            <person name="Simillion C."/>
            <person name="Van de Peer Y."/>
            <person name="Miranda-Saavedra D."/>
            <person name="Barton G.J."/>
            <person name="Westrop G.D."/>
            <person name="Mueller S."/>
            <person name="Dessi D."/>
            <person name="Fiori P.L."/>
            <person name="Ren Q."/>
            <person name="Paulsen I."/>
            <person name="Zhang H."/>
            <person name="Bastida-Corcuera F.D."/>
            <person name="Simoes-Barbosa A."/>
            <person name="Brown M.T."/>
            <person name="Hayes R.D."/>
            <person name="Mukherjee M."/>
            <person name="Okumura C.Y."/>
            <person name="Schneider R."/>
            <person name="Smith A.J."/>
            <person name="Vanacova S."/>
            <person name="Villalvazo M."/>
            <person name="Haas B.J."/>
            <person name="Pertea M."/>
            <person name="Feldblyum T.V."/>
            <person name="Utterback T.R."/>
            <person name="Shu C.L."/>
            <person name="Osoegawa K."/>
            <person name="de Jong P.J."/>
            <person name="Hrdy I."/>
            <person name="Horvathova L."/>
            <person name="Zubacova Z."/>
            <person name="Dolezal P."/>
            <person name="Malik S.B."/>
            <person name="Logsdon J.M. Jr."/>
            <person name="Henze K."/>
            <person name="Gupta A."/>
            <person name="Wang C.C."/>
            <person name="Dunne R.L."/>
            <person name="Upcroft J.A."/>
            <person name="Upcroft P."/>
            <person name="White O."/>
            <person name="Salzberg S.L."/>
            <person name="Tang P."/>
            <person name="Chiu C.-H."/>
            <person name="Lee Y.-S."/>
            <person name="Embley T.M."/>
            <person name="Coombs G.H."/>
            <person name="Mottram J.C."/>
            <person name="Tachezy J."/>
            <person name="Fraser-Liggett C.M."/>
            <person name="Johnson P.J."/>
        </authorList>
    </citation>
    <scope>NUCLEOTIDE SEQUENCE [LARGE SCALE GENOMIC DNA]</scope>
    <source>
        <strain evidence="17">G3</strain>
    </source>
</reference>
<protein>
    <recommendedName>
        <fullName evidence="2">receptor protein-tyrosine kinase</fullName>
        <ecNumber evidence="2">2.7.10.1</ecNumber>
    </recommendedName>
</protein>
<dbReference type="Pfam" id="PF12810">
    <property type="entry name" value="ALK_LTK_GRD"/>
    <property type="match status" value="1"/>
</dbReference>
<dbReference type="AlphaFoldDB" id="A2FH44"/>
<keyword evidence="5" id="KW-0812">Transmembrane</keyword>
<keyword evidence="11" id="KW-0472">Membrane</keyword>
<dbReference type="GO" id="GO:0006508">
    <property type="term" value="P:proteolysis"/>
    <property type="evidence" value="ECO:0007669"/>
    <property type="project" value="UniProtKB-KW"/>
</dbReference>
<evidence type="ECO:0000256" key="11">
    <source>
        <dbReference type="ARBA" id="ARBA00023136"/>
    </source>
</evidence>
<evidence type="ECO:0000313" key="17">
    <source>
        <dbReference type="EMBL" id="EAX95769.1"/>
    </source>
</evidence>
<keyword evidence="8" id="KW-0418">Kinase</keyword>
<keyword evidence="9" id="KW-0067">ATP-binding</keyword>
<dbReference type="VEuPathDB" id="TrichDB:TVAG_037020"/>
<keyword evidence="17" id="KW-0645">Protease</keyword>
<evidence type="ECO:0000256" key="9">
    <source>
        <dbReference type="ARBA" id="ARBA00022840"/>
    </source>
</evidence>
<dbReference type="KEGG" id="tva:4753532"/>
<dbReference type="GO" id="GO:0005886">
    <property type="term" value="C:plasma membrane"/>
    <property type="evidence" value="ECO:0007669"/>
    <property type="project" value="UniProtKB-SubCell"/>
</dbReference>
<evidence type="ECO:0000313" key="18">
    <source>
        <dbReference type="Proteomes" id="UP000001542"/>
    </source>
</evidence>
<evidence type="ECO:0000256" key="15">
    <source>
        <dbReference type="ARBA" id="ARBA00023180"/>
    </source>
</evidence>
<comment type="subcellular location">
    <subcellularLocation>
        <location evidence="1">Cell membrane</location>
        <topology evidence="1">Single-pass type I membrane protein</topology>
    </subcellularLocation>
</comment>
<evidence type="ECO:0000256" key="2">
    <source>
        <dbReference type="ARBA" id="ARBA00011902"/>
    </source>
</evidence>
<name>A2FH44_TRIV3</name>
<evidence type="ECO:0000256" key="3">
    <source>
        <dbReference type="ARBA" id="ARBA00022475"/>
    </source>
</evidence>
<keyword evidence="12" id="KW-0829">Tyrosine-protein kinase</keyword>
<keyword evidence="4" id="KW-0808">Transferase</keyword>
<proteinExistence type="predicted"/>
<keyword evidence="14" id="KW-0675">Receptor</keyword>
<evidence type="ECO:0000256" key="8">
    <source>
        <dbReference type="ARBA" id="ARBA00022777"/>
    </source>
</evidence>
<evidence type="ECO:0000256" key="13">
    <source>
        <dbReference type="ARBA" id="ARBA00023157"/>
    </source>
</evidence>